<evidence type="ECO:0000313" key="3">
    <source>
        <dbReference type="Proteomes" id="UP001198402"/>
    </source>
</evidence>
<gene>
    <name evidence="2" type="ORF">LBV24_01885</name>
</gene>
<proteinExistence type="predicted"/>
<dbReference type="Proteomes" id="UP001198402">
    <property type="component" value="Unassembled WGS sequence"/>
</dbReference>
<comment type="caution">
    <text evidence="2">The sequence shown here is derived from an EMBL/GenBank/DDBJ whole genome shotgun (WGS) entry which is preliminary data.</text>
</comment>
<keyword evidence="1" id="KW-0812">Transmembrane</keyword>
<feature type="transmembrane region" description="Helical" evidence="1">
    <location>
        <begin position="130"/>
        <end position="156"/>
    </location>
</feature>
<evidence type="ECO:0000313" key="2">
    <source>
        <dbReference type="EMBL" id="MCA0151947.1"/>
    </source>
</evidence>
<keyword evidence="1" id="KW-1133">Transmembrane helix</keyword>
<name>A0ABS7XZ90_9FLAO</name>
<evidence type="ECO:0000256" key="1">
    <source>
        <dbReference type="SAM" id="Phobius"/>
    </source>
</evidence>
<reference evidence="3" key="1">
    <citation type="submission" date="2023-07" db="EMBL/GenBank/DDBJ databases">
        <authorList>
            <person name="Yue Y."/>
        </authorList>
    </citation>
    <scope>NUCLEOTIDE SEQUENCE [LARGE SCALE GENOMIC DNA]</scope>
    <source>
        <strain evidence="3">2Y89</strain>
    </source>
</reference>
<protein>
    <submittedName>
        <fullName evidence="2">Uncharacterized protein</fullName>
    </submittedName>
</protein>
<sequence>MSSTNSKDKDNPSKRIEYRGKNVRVSRTGGVSATKTFKGDGVGATINTKHGLRLHKRLFKGARMGFQNGNFQFIGRYNSGPFNFNVSKNGISTSLKNKRGSYNILKPNYSSFKLGGVQVRGKNAATFQMIYMLIILFVNFIKVFWHIFISILWFSFLSIKWIVDFTIGFFKGFREVD</sequence>
<organism evidence="2 3">
    <name type="scientific">Winogradskyella vincentii</name>
    <dbReference type="NCBI Taxonomy" id="2877122"/>
    <lineage>
        <taxon>Bacteria</taxon>
        <taxon>Pseudomonadati</taxon>
        <taxon>Bacteroidota</taxon>
        <taxon>Flavobacteriia</taxon>
        <taxon>Flavobacteriales</taxon>
        <taxon>Flavobacteriaceae</taxon>
        <taxon>Winogradskyella</taxon>
    </lineage>
</organism>
<accession>A0ABS7XZ90</accession>
<dbReference type="EMBL" id="JAIUJS010000001">
    <property type="protein sequence ID" value="MCA0151947.1"/>
    <property type="molecule type" value="Genomic_DNA"/>
</dbReference>
<dbReference type="RefSeq" id="WP_069674113.1">
    <property type="nucleotide sequence ID" value="NZ_JAIUJS010000001.1"/>
</dbReference>
<keyword evidence="1" id="KW-0472">Membrane</keyword>
<keyword evidence="3" id="KW-1185">Reference proteome</keyword>